<dbReference type="STRING" id="408074.SAMN05660909_00240"/>
<evidence type="ECO:0000256" key="2">
    <source>
        <dbReference type="ARBA" id="ARBA00022840"/>
    </source>
</evidence>
<proteinExistence type="predicted"/>
<evidence type="ECO:0000313" key="4">
    <source>
        <dbReference type="EMBL" id="SDZ93746.1"/>
    </source>
</evidence>
<dbReference type="EMBL" id="FNRL01000001">
    <property type="protein sequence ID" value="SDZ93746.1"/>
    <property type="molecule type" value="Genomic_DNA"/>
</dbReference>
<dbReference type="InterPro" id="IPR027417">
    <property type="entry name" value="P-loop_NTPase"/>
</dbReference>
<dbReference type="RefSeq" id="WP_089757785.1">
    <property type="nucleotide sequence ID" value="NZ_BKAT01000012.1"/>
</dbReference>
<feature type="domain" description="Zeta toxin" evidence="3">
    <location>
        <begin position="4"/>
        <end position="147"/>
    </location>
</feature>
<organism evidence="4 5">
    <name type="scientific">Chitinophaga terrae</name>
    <name type="common">ex Kim and Jung 2007</name>
    <dbReference type="NCBI Taxonomy" id="408074"/>
    <lineage>
        <taxon>Bacteria</taxon>
        <taxon>Pseudomonadati</taxon>
        <taxon>Bacteroidota</taxon>
        <taxon>Chitinophagia</taxon>
        <taxon>Chitinophagales</taxon>
        <taxon>Chitinophagaceae</taxon>
        <taxon>Chitinophaga</taxon>
    </lineage>
</organism>
<protein>
    <submittedName>
        <fullName evidence="4">Predicted ABC-type ATPase</fullName>
    </submittedName>
</protein>
<dbReference type="OrthoDB" id="9791543at2"/>
<dbReference type="GO" id="GO:0005524">
    <property type="term" value="F:ATP binding"/>
    <property type="evidence" value="ECO:0007669"/>
    <property type="project" value="UniProtKB-KW"/>
</dbReference>
<evidence type="ECO:0000259" key="3">
    <source>
        <dbReference type="Pfam" id="PF06414"/>
    </source>
</evidence>
<accession>A0A1H3X2Y0</accession>
<dbReference type="AlphaFoldDB" id="A0A1H3X2Y0"/>
<dbReference type="Gene3D" id="3.40.50.300">
    <property type="entry name" value="P-loop containing nucleotide triphosphate hydrolases"/>
    <property type="match status" value="1"/>
</dbReference>
<dbReference type="SUPFAM" id="SSF52540">
    <property type="entry name" value="P-loop containing nucleoside triphosphate hydrolases"/>
    <property type="match status" value="1"/>
</dbReference>
<keyword evidence="5" id="KW-1185">Reference proteome</keyword>
<dbReference type="PANTHER" id="PTHR39206:SF1">
    <property type="entry name" value="SLL8004 PROTEIN"/>
    <property type="match status" value="1"/>
</dbReference>
<name>A0A1H3X2Y0_9BACT</name>
<reference evidence="5" key="1">
    <citation type="submission" date="2016-10" db="EMBL/GenBank/DDBJ databases">
        <authorList>
            <person name="Varghese N."/>
            <person name="Submissions S."/>
        </authorList>
    </citation>
    <scope>NUCLEOTIDE SEQUENCE [LARGE SCALE GENOMIC DNA]</scope>
    <source>
        <strain evidence="5">DSM 23920</strain>
    </source>
</reference>
<keyword evidence="1" id="KW-0547">Nucleotide-binding</keyword>
<sequence>MDYSKPTLLVVSGPNGAGKSTHIESMLPELFDGVPPFDRDLTRTAFEKELQGKGLTPEEISSQSSLMMENYLSTKINDAITNKQHFVLETPLSHPDYWRYIDRFENAGYQIQLNYLCLDGILDCEQRVRQRVKEGGHAVDARTIKGVYELNLKFINDYWETFHVICLYDGMAKPTLLVKLESKNVVMMDKKVLKKRWAKKGLPNIFNLLKT</sequence>
<gene>
    <name evidence="4" type="ORF">SAMN05660909_00240</name>
</gene>
<evidence type="ECO:0000256" key="1">
    <source>
        <dbReference type="ARBA" id="ARBA00022741"/>
    </source>
</evidence>
<keyword evidence="2" id="KW-0067">ATP-binding</keyword>
<dbReference type="Proteomes" id="UP000199656">
    <property type="component" value="Unassembled WGS sequence"/>
</dbReference>
<dbReference type="PANTHER" id="PTHR39206">
    <property type="entry name" value="SLL8004 PROTEIN"/>
    <property type="match status" value="1"/>
</dbReference>
<dbReference type="InterPro" id="IPR010488">
    <property type="entry name" value="Zeta_toxin_domain"/>
</dbReference>
<dbReference type="Pfam" id="PF06414">
    <property type="entry name" value="Zeta_toxin"/>
    <property type="match status" value="1"/>
</dbReference>
<evidence type="ECO:0000313" key="5">
    <source>
        <dbReference type="Proteomes" id="UP000199656"/>
    </source>
</evidence>
<dbReference type="GO" id="GO:0016301">
    <property type="term" value="F:kinase activity"/>
    <property type="evidence" value="ECO:0007669"/>
    <property type="project" value="InterPro"/>
</dbReference>